<dbReference type="PROSITE" id="PS50853">
    <property type="entry name" value="FN3"/>
    <property type="match status" value="1"/>
</dbReference>
<keyword evidence="4" id="KW-1185">Reference proteome</keyword>
<evidence type="ECO:0000313" key="3">
    <source>
        <dbReference type="EMBL" id="MCM8568913.1"/>
    </source>
</evidence>
<dbReference type="Gene3D" id="2.60.40.10">
    <property type="entry name" value="Immunoglobulins"/>
    <property type="match status" value="2"/>
</dbReference>
<evidence type="ECO:0000256" key="1">
    <source>
        <dbReference type="SAM" id="SignalP"/>
    </source>
</evidence>
<feature type="signal peptide" evidence="1">
    <location>
        <begin position="1"/>
        <end position="23"/>
    </location>
</feature>
<proteinExistence type="predicted"/>
<dbReference type="RefSeq" id="WP_252111431.1">
    <property type="nucleotide sequence ID" value="NZ_JAMSCK010000002.1"/>
</dbReference>
<dbReference type="Proteomes" id="UP001155077">
    <property type="component" value="Unassembled WGS sequence"/>
</dbReference>
<dbReference type="InterPro" id="IPR036116">
    <property type="entry name" value="FN3_sf"/>
</dbReference>
<evidence type="ECO:0000313" key="4">
    <source>
        <dbReference type="Proteomes" id="UP001155077"/>
    </source>
</evidence>
<organism evidence="3 4">
    <name type="scientific">Gramella jeungdoensis</name>
    <dbReference type="NCBI Taxonomy" id="708091"/>
    <lineage>
        <taxon>Bacteria</taxon>
        <taxon>Pseudomonadati</taxon>
        <taxon>Bacteroidota</taxon>
        <taxon>Flavobacteriia</taxon>
        <taxon>Flavobacteriales</taxon>
        <taxon>Flavobacteriaceae</taxon>
        <taxon>Christiangramia</taxon>
    </lineage>
</organism>
<dbReference type="InterPro" id="IPR013783">
    <property type="entry name" value="Ig-like_fold"/>
</dbReference>
<dbReference type="Pfam" id="PF25788">
    <property type="entry name" value="Ig_Rha78A_N"/>
    <property type="match status" value="1"/>
</dbReference>
<name>A0ABT0YZN0_9FLAO</name>
<dbReference type="SUPFAM" id="SSF49265">
    <property type="entry name" value="Fibronectin type III"/>
    <property type="match status" value="1"/>
</dbReference>
<dbReference type="EMBL" id="JAMSCK010000002">
    <property type="protein sequence ID" value="MCM8568913.1"/>
    <property type="molecule type" value="Genomic_DNA"/>
</dbReference>
<dbReference type="InterPro" id="IPR003961">
    <property type="entry name" value="FN3_dom"/>
</dbReference>
<dbReference type="PROSITE" id="PS51257">
    <property type="entry name" value="PROKAR_LIPOPROTEIN"/>
    <property type="match status" value="1"/>
</dbReference>
<protein>
    <recommendedName>
        <fullName evidence="2">Fibronectin type-III domain-containing protein</fullName>
    </recommendedName>
</protein>
<evidence type="ECO:0000259" key="2">
    <source>
        <dbReference type="PROSITE" id="PS50853"/>
    </source>
</evidence>
<accession>A0ABT0YZN0</accession>
<reference evidence="3" key="1">
    <citation type="submission" date="2022-06" db="EMBL/GenBank/DDBJ databases">
        <title>Gramella sediminis sp. nov., isolated from deep-sea sediment of the Indian Ocean.</title>
        <authorList>
            <person name="Yang L."/>
        </authorList>
    </citation>
    <scope>NUCLEOTIDE SEQUENCE</scope>
    <source>
        <strain evidence="3">HMD3159</strain>
    </source>
</reference>
<sequence>MRVKLTYTIIASLLISCSPSSTEDDTVVEEESNLPPTSPTLISPVNNLLCTDEVLNFEWNISSDPEDDAIQYEIEIGTDQQFSDLYMEKSISGQSTEVELNSFENYYWRVRAKDIKGNVSEFSEVRTLSTDGEAETNHLPGSPELISPENGTKISDNDIELSWDCTDLDDDSLTFDLYLGTSENPDIKEQNLEGYSIIISSLPPNTYYWKVNAKDGNGGIAEGQLWNFEVE</sequence>
<comment type="caution">
    <text evidence="3">The sequence shown here is derived from an EMBL/GenBank/DDBJ whole genome shotgun (WGS) entry which is preliminary data.</text>
</comment>
<keyword evidence="1" id="KW-0732">Signal</keyword>
<feature type="domain" description="Fibronectin type-III" evidence="2">
    <location>
        <begin position="35"/>
        <end position="133"/>
    </location>
</feature>
<feature type="chain" id="PRO_5046702596" description="Fibronectin type-III domain-containing protein" evidence="1">
    <location>
        <begin position="24"/>
        <end position="231"/>
    </location>
</feature>
<gene>
    <name evidence="3" type="ORF">NE848_05960</name>
</gene>